<proteinExistence type="evidence at transcript level"/>
<reference evidence="1" key="1">
    <citation type="journal article" date="2015" name="Sci. Rep.">
        <title>Tissue- and time-dependent transcription in Ixodes ricinus salivary glands and midguts when blood feeding on the vertebrate host.</title>
        <authorList>
            <person name="Kotsyfakis M."/>
            <person name="Schwarz A."/>
            <person name="Erhart J."/>
            <person name="Ribeiro J.M."/>
        </authorList>
    </citation>
    <scope>NUCLEOTIDE SEQUENCE</scope>
    <source>
        <tissue evidence="1">Salivary gland and midgut</tissue>
    </source>
</reference>
<name>V5IHD1_IXORI</name>
<organism evidence="1">
    <name type="scientific">Ixodes ricinus</name>
    <name type="common">Common tick</name>
    <name type="synonym">Acarus ricinus</name>
    <dbReference type="NCBI Taxonomy" id="34613"/>
    <lineage>
        <taxon>Eukaryota</taxon>
        <taxon>Metazoa</taxon>
        <taxon>Ecdysozoa</taxon>
        <taxon>Arthropoda</taxon>
        <taxon>Chelicerata</taxon>
        <taxon>Arachnida</taxon>
        <taxon>Acari</taxon>
        <taxon>Parasitiformes</taxon>
        <taxon>Ixodida</taxon>
        <taxon>Ixodoidea</taxon>
        <taxon>Ixodidae</taxon>
        <taxon>Ixodinae</taxon>
        <taxon>Ixodes</taxon>
    </lineage>
</organism>
<accession>V5IHD1</accession>
<feature type="non-terminal residue" evidence="1">
    <location>
        <position position="1"/>
    </location>
</feature>
<dbReference type="AlphaFoldDB" id="V5IHD1"/>
<dbReference type="EMBL" id="GANP01005147">
    <property type="protein sequence ID" value="JAB79321.1"/>
    <property type="molecule type" value="mRNA"/>
</dbReference>
<protein>
    <recommendedName>
        <fullName evidence="2">Transposable element</fullName>
    </recommendedName>
</protein>
<evidence type="ECO:0008006" key="2">
    <source>
        <dbReference type="Google" id="ProtNLM"/>
    </source>
</evidence>
<evidence type="ECO:0000313" key="1">
    <source>
        <dbReference type="EMBL" id="JAB79321.1"/>
    </source>
</evidence>
<sequence length="215" mass="24078">KSVIGSNVHEDVISSLLSVKDQTAGSYKQQHLVDKLINKGDFEEAQAALDSNSTSTPGHPYNMQRSDARLTYYVAGYAARKCILKTKCRICMDQLLLPASEGKNLNAAVFTKSCDFGGLLYPSVRLFKFVSDIEDIFTGCFSTTKLHHDSIMDVLAVVNRKDMSGIGCDEHCKVLTANLVGFYLVTRMHFYVKGLNRSRDFTRRKAKQHLKQSRV</sequence>